<dbReference type="OrthoDB" id="6437148at2759"/>
<evidence type="ECO:0000313" key="1">
    <source>
        <dbReference type="EMBL" id="GBO12064.1"/>
    </source>
</evidence>
<reference evidence="1 2" key="1">
    <citation type="journal article" date="2019" name="Sci. Rep.">
        <title>Orb-weaving spider Araneus ventricosus genome elucidates the spidroin gene catalogue.</title>
        <authorList>
            <person name="Kono N."/>
            <person name="Nakamura H."/>
            <person name="Ohtoshi R."/>
            <person name="Moran D.A.P."/>
            <person name="Shinohara A."/>
            <person name="Yoshida Y."/>
            <person name="Fujiwara M."/>
            <person name="Mori M."/>
            <person name="Tomita M."/>
            <person name="Arakawa K."/>
        </authorList>
    </citation>
    <scope>NUCLEOTIDE SEQUENCE [LARGE SCALE GENOMIC DNA]</scope>
</reference>
<organism evidence="1 2">
    <name type="scientific">Araneus ventricosus</name>
    <name type="common">Orbweaver spider</name>
    <name type="synonym">Epeira ventricosa</name>
    <dbReference type="NCBI Taxonomy" id="182803"/>
    <lineage>
        <taxon>Eukaryota</taxon>
        <taxon>Metazoa</taxon>
        <taxon>Ecdysozoa</taxon>
        <taxon>Arthropoda</taxon>
        <taxon>Chelicerata</taxon>
        <taxon>Arachnida</taxon>
        <taxon>Araneae</taxon>
        <taxon>Araneomorphae</taxon>
        <taxon>Entelegynae</taxon>
        <taxon>Araneoidea</taxon>
        <taxon>Araneidae</taxon>
        <taxon>Araneus</taxon>
    </lineage>
</organism>
<gene>
    <name evidence="1" type="ORF">AVEN_201924_1</name>
</gene>
<protein>
    <recommendedName>
        <fullName evidence="3">Endonuclease/exonuclease/phosphatase domain-containing protein</fullName>
    </recommendedName>
</protein>
<evidence type="ECO:0008006" key="3">
    <source>
        <dbReference type="Google" id="ProtNLM"/>
    </source>
</evidence>
<dbReference type="AlphaFoldDB" id="A0A4Y2UIT0"/>
<dbReference type="Proteomes" id="UP000499080">
    <property type="component" value="Unassembled WGS sequence"/>
</dbReference>
<comment type="caution">
    <text evidence="1">The sequence shown here is derived from an EMBL/GenBank/DDBJ whole genome shotgun (WGS) entry which is preliminary data.</text>
</comment>
<proteinExistence type="predicted"/>
<name>A0A4Y2UIT0_ARAVE</name>
<accession>A0A4Y2UIT0</accession>
<evidence type="ECO:0000313" key="2">
    <source>
        <dbReference type="Proteomes" id="UP000499080"/>
    </source>
</evidence>
<dbReference type="EMBL" id="BGPR01036732">
    <property type="protein sequence ID" value="GBO12064.1"/>
    <property type="molecule type" value="Genomic_DNA"/>
</dbReference>
<keyword evidence="2" id="KW-1185">Reference proteome</keyword>
<sequence length="118" mass="13922">MILVKGVQLARTASWKVRDELSLSDHKCIHTQLGNSVQNHTYTRFKTAYGGRRKFSMHFRKEISQIQQQLLDFNTREHLDETISFLQRAIFRCCQKAYKLKKSQTTFKGHLVVTRARH</sequence>